<protein>
    <submittedName>
        <fullName evidence="2">RES domain-containing protein</fullName>
    </submittedName>
</protein>
<gene>
    <name evidence="2" type="ORF">ETQ85_01085</name>
</gene>
<dbReference type="AlphaFoldDB" id="A0A6C2D7F6"/>
<sequence>MQIFRIGDERHPLWDGSGAALVGGRWNSPGRPVIYGSLSYACAMLEILAHASIGRIPATQRFVIAALPAGVTVERHHANALPTGWDAENSACAREFGDLWLEQARSAVLLVPSVLARPEWNALVNPHHPDASRLVLSAPEKVVWDQRLFTRRPG</sequence>
<proteinExistence type="predicted"/>
<keyword evidence="3" id="KW-1185">Reference proteome</keyword>
<name>A0A6C2D7F6_9RHOO</name>
<feature type="domain" description="RES" evidence="1">
    <location>
        <begin position="13"/>
        <end position="138"/>
    </location>
</feature>
<evidence type="ECO:0000313" key="3">
    <source>
        <dbReference type="Proteomes" id="UP000389128"/>
    </source>
</evidence>
<evidence type="ECO:0000259" key="1">
    <source>
        <dbReference type="SMART" id="SM00953"/>
    </source>
</evidence>
<dbReference type="OrthoDB" id="9789501at2"/>
<comment type="caution">
    <text evidence="2">The sequence shown here is derived from an EMBL/GenBank/DDBJ whole genome shotgun (WGS) entry which is preliminary data.</text>
</comment>
<dbReference type="Pfam" id="PF08808">
    <property type="entry name" value="RES"/>
    <property type="match status" value="1"/>
</dbReference>
<dbReference type="InterPro" id="IPR014914">
    <property type="entry name" value="RES_dom"/>
</dbReference>
<evidence type="ECO:0000313" key="2">
    <source>
        <dbReference type="EMBL" id="TYC62177.1"/>
    </source>
</evidence>
<dbReference type="SMART" id="SM00953">
    <property type="entry name" value="RES"/>
    <property type="match status" value="1"/>
</dbReference>
<accession>A0A6C2D7F6</accession>
<dbReference type="RefSeq" id="WP_148577267.1">
    <property type="nucleotide sequence ID" value="NZ_SDKK01000001.1"/>
</dbReference>
<organism evidence="2 3">
    <name type="scientific">Zoogloea oleivorans</name>
    <dbReference type="NCBI Taxonomy" id="1552750"/>
    <lineage>
        <taxon>Bacteria</taxon>
        <taxon>Pseudomonadati</taxon>
        <taxon>Pseudomonadota</taxon>
        <taxon>Betaproteobacteria</taxon>
        <taxon>Rhodocyclales</taxon>
        <taxon>Zoogloeaceae</taxon>
        <taxon>Zoogloea</taxon>
    </lineage>
</organism>
<dbReference type="Proteomes" id="UP000389128">
    <property type="component" value="Unassembled WGS sequence"/>
</dbReference>
<dbReference type="EMBL" id="SDKK01000001">
    <property type="protein sequence ID" value="TYC62177.1"/>
    <property type="molecule type" value="Genomic_DNA"/>
</dbReference>
<reference evidence="2 3" key="1">
    <citation type="submission" date="2019-01" db="EMBL/GenBank/DDBJ databases">
        <title>Zoogloea oleivorans genome sequencing and assembly.</title>
        <authorList>
            <person name="Tancsics A."/>
            <person name="Farkas M."/>
            <person name="Kriszt B."/>
            <person name="Maroti G."/>
            <person name="Horvath B."/>
        </authorList>
    </citation>
    <scope>NUCLEOTIDE SEQUENCE [LARGE SCALE GENOMIC DNA]</scope>
    <source>
        <strain evidence="2 3">Buc</strain>
    </source>
</reference>